<evidence type="ECO:0000313" key="3">
    <source>
        <dbReference type="EMBL" id="KMT02257.1"/>
    </source>
</evidence>
<evidence type="ECO:0000256" key="1">
    <source>
        <dbReference type="SAM" id="MobiDB-lite"/>
    </source>
</evidence>
<dbReference type="AlphaFoldDB" id="A0A0J8BM20"/>
<dbReference type="KEGG" id="bvg:104903006"/>
<keyword evidence="2" id="KW-0472">Membrane</keyword>
<protein>
    <submittedName>
        <fullName evidence="3">Uncharacterized protein</fullName>
    </submittedName>
</protein>
<keyword evidence="2" id="KW-0812">Transmembrane</keyword>
<gene>
    <name evidence="3" type="ORF">BVRB_9g206450</name>
</gene>
<evidence type="ECO:0000256" key="2">
    <source>
        <dbReference type="SAM" id="Phobius"/>
    </source>
</evidence>
<feature type="region of interest" description="Disordered" evidence="1">
    <location>
        <begin position="58"/>
        <end position="81"/>
    </location>
</feature>
<keyword evidence="2" id="KW-1133">Transmembrane helix</keyword>
<accession>A0A0J8BM20</accession>
<dbReference type="OrthoDB" id="784738at2759"/>
<dbReference type="Gramene" id="KMT02257">
    <property type="protein sequence ID" value="KMT02257"/>
    <property type="gene ID" value="BVRB_9g206450"/>
</dbReference>
<feature type="transmembrane region" description="Helical" evidence="2">
    <location>
        <begin position="12"/>
        <end position="45"/>
    </location>
</feature>
<feature type="region of interest" description="Disordered" evidence="1">
    <location>
        <begin position="136"/>
        <end position="157"/>
    </location>
</feature>
<dbReference type="PANTHER" id="PTHR35708:SF3">
    <property type="entry name" value="GB|AAD25831.1"/>
    <property type="match status" value="1"/>
</dbReference>
<reference evidence="3 4" key="1">
    <citation type="journal article" date="2014" name="Nature">
        <title>The genome of the recently domesticated crop plant sugar beet (Beta vulgaris).</title>
        <authorList>
            <person name="Dohm J.C."/>
            <person name="Minoche A.E."/>
            <person name="Holtgrawe D."/>
            <person name="Capella-Gutierrez S."/>
            <person name="Zakrzewski F."/>
            <person name="Tafer H."/>
            <person name="Rupp O."/>
            <person name="Sorensen T.R."/>
            <person name="Stracke R."/>
            <person name="Reinhardt R."/>
            <person name="Goesmann A."/>
            <person name="Kraft T."/>
            <person name="Schulz B."/>
            <person name="Stadler P.F."/>
            <person name="Schmidt T."/>
            <person name="Gabaldon T."/>
            <person name="Lehrach H."/>
            <person name="Weisshaar B."/>
            <person name="Himmelbauer H."/>
        </authorList>
    </citation>
    <scope>NUCLEOTIDE SEQUENCE [LARGE SCALE GENOMIC DNA]</scope>
    <source>
        <tissue evidence="3">Taproot</tissue>
    </source>
</reference>
<dbReference type="OMA" id="QKNWMEM"/>
<dbReference type="PANTHER" id="PTHR35708">
    <property type="entry name" value="GB|AAD25831.1"/>
    <property type="match status" value="1"/>
</dbReference>
<dbReference type="EMBL" id="KQ090179">
    <property type="protein sequence ID" value="KMT02257.1"/>
    <property type="molecule type" value="Genomic_DNA"/>
</dbReference>
<evidence type="ECO:0000313" key="4">
    <source>
        <dbReference type="Proteomes" id="UP000035740"/>
    </source>
</evidence>
<name>A0A0J8BM20_BETVV</name>
<dbReference type="Proteomes" id="UP000035740">
    <property type="component" value="Chromosome 9"/>
</dbReference>
<keyword evidence="4" id="KW-1185">Reference proteome</keyword>
<organism evidence="3 4">
    <name type="scientific">Beta vulgaris subsp. vulgaris</name>
    <name type="common">Beet</name>
    <dbReference type="NCBI Taxonomy" id="3555"/>
    <lineage>
        <taxon>Eukaryota</taxon>
        <taxon>Viridiplantae</taxon>
        <taxon>Streptophyta</taxon>
        <taxon>Embryophyta</taxon>
        <taxon>Tracheophyta</taxon>
        <taxon>Spermatophyta</taxon>
        <taxon>Magnoliopsida</taxon>
        <taxon>eudicotyledons</taxon>
        <taxon>Gunneridae</taxon>
        <taxon>Pentapetalae</taxon>
        <taxon>Caryophyllales</taxon>
        <taxon>Chenopodiaceae</taxon>
        <taxon>Betoideae</taxon>
        <taxon>Beta</taxon>
    </lineage>
</organism>
<dbReference type="eggNOG" id="ENOG502RZIS">
    <property type="taxonomic scope" value="Eukaryota"/>
</dbReference>
<sequence length="257" mass="29121">MAGYPYLVRNPYSWLYALGFLLALSHSLEFGFLSIFLTSSAIVLYPVILCRSKQIPTPREQESSLQDNNKLSESLEEEEGSPMYAALPVPTPSVREHKTIEEQVAAVDEENVSKLQNLQKVEGKTGGEYLVRSSEELLSDSESGLDHTTSSEDSENDSIFRENLSHSTNYSDGSISDEESLIEIALPTGHYVDSKRSPQEQQSWYAGLQQKWPDCSLESHFRQKNWMEMLNEMNEENFIEIDLCMGSIKCSRFEIQA</sequence>
<proteinExistence type="predicted"/>